<dbReference type="RefSeq" id="WP_035378269.1">
    <property type="nucleotide sequence ID" value="NZ_AZQP01000007.1"/>
</dbReference>
<organism evidence="2 3">
    <name type="scientific">Fervidicella metallireducens AeB</name>
    <dbReference type="NCBI Taxonomy" id="1403537"/>
    <lineage>
        <taxon>Bacteria</taxon>
        <taxon>Bacillati</taxon>
        <taxon>Bacillota</taxon>
        <taxon>Clostridia</taxon>
        <taxon>Eubacteriales</taxon>
        <taxon>Clostridiaceae</taxon>
        <taxon>Fervidicella</taxon>
    </lineage>
</organism>
<name>A0A017RXT2_9CLOT</name>
<evidence type="ECO:0000313" key="3">
    <source>
        <dbReference type="Proteomes" id="UP000019681"/>
    </source>
</evidence>
<evidence type="ECO:0000259" key="1">
    <source>
        <dbReference type="Pfam" id="PF01464"/>
    </source>
</evidence>
<dbReference type="PANTHER" id="PTHR37423">
    <property type="entry name" value="SOLUBLE LYTIC MUREIN TRANSGLYCOSYLASE-RELATED"/>
    <property type="match status" value="1"/>
</dbReference>
<dbReference type="InterPro" id="IPR008258">
    <property type="entry name" value="Transglycosylase_SLT_dom_1"/>
</dbReference>
<evidence type="ECO:0000313" key="2">
    <source>
        <dbReference type="EMBL" id="EYE89214.1"/>
    </source>
</evidence>
<dbReference type="PANTHER" id="PTHR37423:SF2">
    <property type="entry name" value="MEMBRANE-BOUND LYTIC MUREIN TRANSGLYCOSYLASE C"/>
    <property type="match status" value="1"/>
</dbReference>
<dbReference type="InterPro" id="IPR023346">
    <property type="entry name" value="Lysozyme-like_dom_sf"/>
</dbReference>
<sequence length="178" mass="21105">MKKVLSLIVILIFVFIAINYKIILKNFYPQHYKKYVYMYSKEYNLDPNLIFSFIKVESKFNPYAISNKNARGLMQITPKTGKYIASLLGEQDYSEEKLFEAQTNIKFGCYYISKLYKDFNGNMDCVIAAYNGGEGNVRKWVRNSTDKRLNIEEIPFNETRNYVIKIKANYKMYKMIYK</sequence>
<proteinExistence type="predicted"/>
<gene>
    <name evidence="2" type="ORF">Q428_03745</name>
</gene>
<reference evidence="2 3" key="1">
    <citation type="journal article" date="2014" name="Genome Announc.">
        <title>Draft Genome Sequence of Fervidicella metallireducens Strain AeBT, an Iron-Reducing Thermoanaerobe from the Great Artesian Basin.</title>
        <authorList>
            <person name="Patel B.K."/>
        </authorList>
    </citation>
    <scope>NUCLEOTIDE SEQUENCE [LARGE SCALE GENOMIC DNA]</scope>
    <source>
        <strain evidence="2 3">AeB</strain>
    </source>
</reference>
<dbReference type="EMBL" id="AZQP01000007">
    <property type="protein sequence ID" value="EYE89214.1"/>
    <property type="molecule type" value="Genomic_DNA"/>
</dbReference>
<comment type="caution">
    <text evidence="2">The sequence shown here is derived from an EMBL/GenBank/DDBJ whole genome shotgun (WGS) entry which is preliminary data.</text>
</comment>
<dbReference type="Pfam" id="PF01464">
    <property type="entry name" value="SLT"/>
    <property type="match status" value="1"/>
</dbReference>
<dbReference type="OrthoDB" id="9815002at2"/>
<dbReference type="STRING" id="1403537.Q428_03745"/>
<dbReference type="CDD" id="cd16896">
    <property type="entry name" value="LT_Slt70-like"/>
    <property type="match status" value="1"/>
</dbReference>
<dbReference type="SUPFAM" id="SSF53955">
    <property type="entry name" value="Lysozyme-like"/>
    <property type="match status" value="1"/>
</dbReference>
<accession>A0A017RXT2</accession>
<dbReference type="Gene3D" id="1.10.530.10">
    <property type="match status" value="1"/>
</dbReference>
<dbReference type="AlphaFoldDB" id="A0A017RXT2"/>
<protein>
    <submittedName>
        <fullName evidence="2">Lytic transglycosylase</fullName>
    </submittedName>
</protein>
<keyword evidence="3" id="KW-1185">Reference proteome</keyword>
<feature type="domain" description="Transglycosylase SLT" evidence="1">
    <location>
        <begin position="36"/>
        <end position="147"/>
    </location>
</feature>
<dbReference type="Proteomes" id="UP000019681">
    <property type="component" value="Unassembled WGS sequence"/>
</dbReference>